<feature type="compositionally biased region" description="Acidic residues" evidence="1">
    <location>
        <begin position="47"/>
        <end position="56"/>
    </location>
</feature>
<dbReference type="InterPro" id="IPR006861">
    <property type="entry name" value="HABP4_PAIRBP1-bd"/>
</dbReference>
<name>A0A2U1J0R6_SMIAN</name>
<proteinExistence type="predicted"/>
<feature type="compositionally biased region" description="Basic and acidic residues" evidence="1">
    <location>
        <begin position="14"/>
        <end position="25"/>
    </location>
</feature>
<dbReference type="Pfam" id="PF04774">
    <property type="entry name" value="HABP4_PAI-RBP1"/>
    <property type="match status" value="1"/>
</dbReference>
<organism evidence="3 4">
    <name type="scientific">Smittium angustum</name>
    <dbReference type="NCBI Taxonomy" id="133377"/>
    <lineage>
        <taxon>Eukaryota</taxon>
        <taxon>Fungi</taxon>
        <taxon>Fungi incertae sedis</taxon>
        <taxon>Zoopagomycota</taxon>
        <taxon>Kickxellomycotina</taxon>
        <taxon>Harpellomycetes</taxon>
        <taxon>Harpellales</taxon>
        <taxon>Legeriomycetaceae</taxon>
        <taxon>Smittium</taxon>
    </lineage>
</organism>
<protein>
    <recommendedName>
        <fullName evidence="2">Hyaluronan/mRNA-binding protein domain-containing protein</fullName>
    </recommendedName>
</protein>
<dbReference type="Proteomes" id="UP000245591">
    <property type="component" value="Unassembled WGS sequence"/>
</dbReference>
<evidence type="ECO:0000313" key="4">
    <source>
        <dbReference type="Proteomes" id="UP000245591"/>
    </source>
</evidence>
<gene>
    <name evidence="3" type="ORF">BB558_005325</name>
</gene>
<feature type="region of interest" description="Disordered" evidence="1">
    <location>
        <begin position="1"/>
        <end position="64"/>
    </location>
</feature>
<feature type="domain" description="Hyaluronan/mRNA-binding protein" evidence="2">
    <location>
        <begin position="27"/>
        <end position="65"/>
    </location>
</feature>
<comment type="caution">
    <text evidence="3">The sequence shown here is derived from an EMBL/GenBank/DDBJ whole genome shotgun (WGS) entry which is preliminary data.</text>
</comment>
<evidence type="ECO:0000256" key="1">
    <source>
        <dbReference type="SAM" id="MobiDB-lite"/>
    </source>
</evidence>
<dbReference type="AlphaFoldDB" id="A0A2U1J0R6"/>
<accession>A0A2U1J0R6</accession>
<evidence type="ECO:0000313" key="3">
    <source>
        <dbReference type="EMBL" id="PVZ98670.1"/>
    </source>
</evidence>
<keyword evidence="4" id="KW-1185">Reference proteome</keyword>
<sequence>MKPSSKTNRTPILRQDHHVARHGGDYRGLPKKGGAGDHNWGVPGDASGEEITEEQEQNASKIQTVDSAKFELAKSAK</sequence>
<feature type="compositionally biased region" description="Polar residues" evidence="1">
    <location>
        <begin position="1"/>
        <end position="10"/>
    </location>
</feature>
<evidence type="ECO:0000259" key="2">
    <source>
        <dbReference type="Pfam" id="PF04774"/>
    </source>
</evidence>
<reference evidence="3 4" key="1">
    <citation type="journal article" date="2018" name="MBio">
        <title>Comparative Genomics Reveals the Core Gene Toolbox for the Fungus-Insect Symbiosis.</title>
        <authorList>
            <person name="Wang Y."/>
            <person name="Stata M."/>
            <person name="Wang W."/>
            <person name="Stajich J.E."/>
            <person name="White M.M."/>
            <person name="Moncalvo J.M."/>
        </authorList>
    </citation>
    <scope>NUCLEOTIDE SEQUENCE [LARGE SCALE GENOMIC DNA]</scope>
    <source>
        <strain evidence="3 4">AUS-126-30</strain>
    </source>
</reference>
<dbReference type="EMBL" id="MBFU01000522">
    <property type="protein sequence ID" value="PVZ98670.1"/>
    <property type="molecule type" value="Genomic_DNA"/>
</dbReference>